<dbReference type="OrthoDB" id="1934728at2759"/>
<dbReference type="Proteomes" id="UP000515211">
    <property type="component" value="Chromosome 5"/>
</dbReference>
<gene>
    <name evidence="4" type="primary">LOC107489113</name>
</gene>
<dbReference type="Pfam" id="PF05970">
    <property type="entry name" value="PIF1"/>
    <property type="match status" value="1"/>
</dbReference>
<organism evidence="3 4">
    <name type="scientific">Arachis duranensis</name>
    <name type="common">Wild peanut</name>
    <dbReference type="NCBI Taxonomy" id="130453"/>
    <lineage>
        <taxon>Eukaryota</taxon>
        <taxon>Viridiplantae</taxon>
        <taxon>Streptophyta</taxon>
        <taxon>Embryophyta</taxon>
        <taxon>Tracheophyta</taxon>
        <taxon>Spermatophyta</taxon>
        <taxon>Magnoliopsida</taxon>
        <taxon>eudicotyledons</taxon>
        <taxon>Gunneridae</taxon>
        <taxon>Pentapetalae</taxon>
        <taxon>rosids</taxon>
        <taxon>fabids</taxon>
        <taxon>Fabales</taxon>
        <taxon>Fabaceae</taxon>
        <taxon>Papilionoideae</taxon>
        <taxon>50 kb inversion clade</taxon>
        <taxon>dalbergioids sensu lato</taxon>
        <taxon>Dalbergieae</taxon>
        <taxon>Pterocarpus clade</taxon>
        <taxon>Arachis</taxon>
    </lineage>
</organism>
<dbReference type="KEGG" id="adu:107489113"/>
<protein>
    <recommendedName>
        <fullName evidence="1">ATP-dependent DNA helicase</fullName>
        <ecNumber evidence="1">5.6.2.3</ecNumber>
    </recommendedName>
</protein>
<dbReference type="Gene3D" id="3.40.50.300">
    <property type="entry name" value="P-loop containing nucleotide triphosphate hydrolases"/>
    <property type="match status" value="1"/>
</dbReference>
<keyword evidence="1" id="KW-0547">Nucleotide-binding</keyword>
<dbReference type="InterPro" id="IPR027417">
    <property type="entry name" value="P-loop_NTPase"/>
</dbReference>
<keyword evidence="1" id="KW-0067">ATP-binding</keyword>
<sequence>MVESERLKFFRCKQPQLRVDKYKYLHESLINKDVDAARLGKRIIFPSTFTGGPRYAGYPSYFITLTYVCTVEFQKRGLLHAHILLFMSNEFKQQTSYDIDKHITAEIPDENERLNLHGAIQNFMGNDRITATLYNAGDPPEATQVVDEIRNCYYCRYISACEVVWRLFGYEIQEKEPFVIRLPFHLEDEQPVVYGETSNVNDIVKRAISHKFIFLGWMTANISYPYARNLTYAEFPTKFVWKDDSLKWFPRKKGFAIGRLTHVPTANTEEYYQRLLLNTQKGCMSLRDIRTVGGIIYATYRDACFALGLLQDDKEFIDTIKEASSWASGSYVRRLFVILLTSKNISRPEHVWDRCWHQLSDDILYRQRAVMNIRELTMLDDEIKQLCLMDIDKILHFYGKIFKDYPHMPLTTEVDSSLLTERVIKEELNFNRDDLKKNVSDMLAIATSEQRYTFDKIVTAVYCDEGGGDIVLNIASSGIASLLFPNGRTAHSKFKTLPNITEDSVCNIKPDSPQAILLLKAKLIFWDEAPMVSRYCYEALDKCLGDIMRCSPIYSKDLPFGGKVVVLGEDFRQIFSIILRGSRQDIVHSTVNSSYLWKFY</sequence>
<comment type="similarity">
    <text evidence="1">Belongs to the helicase family.</text>
</comment>
<accession>A0A6P4DB52</accession>
<dbReference type="PANTHER" id="PTHR10492">
    <property type="match status" value="1"/>
</dbReference>
<dbReference type="GO" id="GO:0006281">
    <property type="term" value="P:DNA repair"/>
    <property type="evidence" value="ECO:0007669"/>
    <property type="project" value="UniProtKB-KW"/>
</dbReference>
<dbReference type="InterPro" id="IPR010285">
    <property type="entry name" value="DNA_helicase_pif1-like_DEAD"/>
</dbReference>
<keyword evidence="3" id="KW-1185">Reference proteome</keyword>
<feature type="domain" description="DNA helicase Pif1-like DEAD-box helicase" evidence="2">
    <location>
        <begin position="454"/>
        <end position="598"/>
    </location>
</feature>
<keyword evidence="1" id="KW-0233">DNA recombination</keyword>
<evidence type="ECO:0000313" key="4">
    <source>
        <dbReference type="RefSeq" id="XP_015965367.1"/>
    </source>
</evidence>
<name>A0A6P4DB52_ARADU</name>
<reference evidence="4" key="2">
    <citation type="submission" date="2025-08" db="UniProtKB">
        <authorList>
            <consortium name="RefSeq"/>
        </authorList>
    </citation>
    <scope>IDENTIFICATION</scope>
    <source>
        <tissue evidence="4">Whole plant</tissue>
    </source>
</reference>
<comment type="catalytic activity">
    <reaction evidence="1">
        <text>ATP + H2O = ADP + phosphate + H(+)</text>
        <dbReference type="Rhea" id="RHEA:13065"/>
        <dbReference type="ChEBI" id="CHEBI:15377"/>
        <dbReference type="ChEBI" id="CHEBI:15378"/>
        <dbReference type="ChEBI" id="CHEBI:30616"/>
        <dbReference type="ChEBI" id="CHEBI:43474"/>
        <dbReference type="ChEBI" id="CHEBI:456216"/>
        <dbReference type="EC" id="5.6.2.3"/>
    </reaction>
</comment>
<dbReference type="PANTHER" id="PTHR10492:SF57">
    <property type="entry name" value="ATP-DEPENDENT DNA HELICASE"/>
    <property type="match status" value="1"/>
</dbReference>
<comment type="cofactor">
    <cofactor evidence="1">
        <name>Mg(2+)</name>
        <dbReference type="ChEBI" id="CHEBI:18420"/>
    </cofactor>
</comment>
<dbReference type="GO" id="GO:0016787">
    <property type="term" value="F:hydrolase activity"/>
    <property type="evidence" value="ECO:0007669"/>
    <property type="project" value="UniProtKB-KW"/>
</dbReference>
<proteinExistence type="inferred from homology"/>
<evidence type="ECO:0000259" key="2">
    <source>
        <dbReference type="Pfam" id="PF05970"/>
    </source>
</evidence>
<evidence type="ECO:0000256" key="1">
    <source>
        <dbReference type="RuleBase" id="RU363044"/>
    </source>
</evidence>
<keyword evidence="1" id="KW-0227">DNA damage</keyword>
<dbReference type="GO" id="GO:0005524">
    <property type="term" value="F:ATP binding"/>
    <property type="evidence" value="ECO:0007669"/>
    <property type="project" value="UniProtKB-KW"/>
</dbReference>
<dbReference type="GeneID" id="107489113"/>
<keyword evidence="1" id="KW-0378">Hydrolase</keyword>
<dbReference type="RefSeq" id="XP_015965367.1">
    <property type="nucleotide sequence ID" value="XM_016109881.1"/>
</dbReference>
<dbReference type="AlphaFoldDB" id="A0A6P4DB52"/>
<dbReference type="GO" id="GO:0006310">
    <property type="term" value="P:DNA recombination"/>
    <property type="evidence" value="ECO:0007669"/>
    <property type="project" value="UniProtKB-KW"/>
</dbReference>
<keyword evidence="1" id="KW-0347">Helicase</keyword>
<evidence type="ECO:0000313" key="3">
    <source>
        <dbReference type="Proteomes" id="UP000515211"/>
    </source>
</evidence>
<reference evidence="3" key="1">
    <citation type="journal article" date="2016" name="Nat. Genet.">
        <title>The genome sequences of Arachis duranensis and Arachis ipaensis, the diploid ancestors of cultivated peanut.</title>
        <authorList>
            <person name="Bertioli D.J."/>
            <person name="Cannon S.B."/>
            <person name="Froenicke L."/>
            <person name="Huang G."/>
            <person name="Farmer A.D."/>
            <person name="Cannon E.K."/>
            <person name="Liu X."/>
            <person name="Gao D."/>
            <person name="Clevenger J."/>
            <person name="Dash S."/>
            <person name="Ren L."/>
            <person name="Moretzsohn M.C."/>
            <person name="Shirasawa K."/>
            <person name="Huang W."/>
            <person name="Vidigal B."/>
            <person name="Abernathy B."/>
            <person name="Chu Y."/>
            <person name="Niederhuth C.E."/>
            <person name="Umale P."/>
            <person name="Araujo A.C."/>
            <person name="Kozik A."/>
            <person name="Kim K.D."/>
            <person name="Burow M.D."/>
            <person name="Varshney R.K."/>
            <person name="Wang X."/>
            <person name="Zhang X."/>
            <person name="Barkley N."/>
            <person name="Guimaraes P.M."/>
            <person name="Isobe S."/>
            <person name="Guo B."/>
            <person name="Liao B."/>
            <person name="Stalker H.T."/>
            <person name="Schmitz R.J."/>
            <person name="Scheffler B.E."/>
            <person name="Leal-Bertioli S.C."/>
            <person name="Xun X."/>
            <person name="Jackson S.A."/>
            <person name="Michelmore R."/>
            <person name="Ozias-Akins P."/>
        </authorList>
    </citation>
    <scope>NUCLEOTIDE SEQUENCE [LARGE SCALE GENOMIC DNA]</scope>
    <source>
        <strain evidence="3">cv. V14167</strain>
    </source>
</reference>
<dbReference type="GO" id="GO:0043139">
    <property type="term" value="F:5'-3' DNA helicase activity"/>
    <property type="evidence" value="ECO:0007669"/>
    <property type="project" value="UniProtKB-EC"/>
</dbReference>
<keyword evidence="1" id="KW-0234">DNA repair</keyword>
<dbReference type="EC" id="5.6.2.3" evidence="1"/>
<dbReference type="GO" id="GO:0000723">
    <property type="term" value="P:telomere maintenance"/>
    <property type="evidence" value="ECO:0007669"/>
    <property type="project" value="InterPro"/>
</dbReference>